<keyword evidence="1" id="KW-0614">Plasmid</keyword>
<evidence type="ECO:0000313" key="1">
    <source>
        <dbReference type="EMBL" id="AUW47561.1"/>
    </source>
</evidence>
<geneLocation type="plasmid" evidence="2">
    <name>prln3</name>
</geneLocation>
<protein>
    <submittedName>
        <fullName evidence="1">Uncharacterized protein</fullName>
    </submittedName>
</protein>
<gene>
    <name evidence="1" type="ORF">CUJ84_pRLN3000447</name>
</gene>
<name>A0A2K9ZHP3_RHILE</name>
<proteinExistence type="predicted"/>
<organism evidence="1 2">
    <name type="scientific">Rhizobium leguminosarum</name>
    <dbReference type="NCBI Taxonomy" id="384"/>
    <lineage>
        <taxon>Bacteria</taxon>
        <taxon>Pseudomonadati</taxon>
        <taxon>Pseudomonadota</taxon>
        <taxon>Alphaproteobacteria</taxon>
        <taxon>Hyphomicrobiales</taxon>
        <taxon>Rhizobiaceae</taxon>
        <taxon>Rhizobium/Agrobacterium group</taxon>
        <taxon>Rhizobium</taxon>
    </lineage>
</organism>
<dbReference type="EMBL" id="CP025015">
    <property type="protein sequence ID" value="AUW47561.1"/>
    <property type="molecule type" value="Genomic_DNA"/>
</dbReference>
<reference evidence="1 2" key="1">
    <citation type="submission" date="2017-11" db="EMBL/GenBank/DDBJ databases">
        <title>Complete genome of Rhizobium leguminosarum Norway, an ineffective micro-symbiont.</title>
        <authorList>
            <person name="Hoffrichter A."/>
            <person name="Liang J."/>
            <person name="Brachmann A."/>
            <person name="Marin M."/>
        </authorList>
    </citation>
    <scope>NUCLEOTIDE SEQUENCE [LARGE SCALE GENOMIC DNA]</scope>
    <source>
        <strain evidence="1 2">Norway</strain>
        <plasmid evidence="2">Plasmid prln3</plasmid>
    </source>
</reference>
<evidence type="ECO:0000313" key="2">
    <source>
        <dbReference type="Proteomes" id="UP000238523"/>
    </source>
</evidence>
<dbReference type="AlphaFoldDB" id="A0A2K9ZHP3"/>
<sequence>MNDGCQNLYLGGTVRPSRWPAEYEKKTWGDYMRPERGPSQIDLLCQSNGGQAAAALSATLCVHLIYV</sequence>
<dbReference type="Proteomes" id="UP000238523">
    <property type="component" value="Plasmid pRLN3"/>
</dbReference>
<accession>A0A2K9ZHP3</accession>